<dbReference type="NCBIfam" id="TIGR02134">
    <property type="entry name" value="transald_staph"/>
    <property type="match status" value="1"/>
</dbReference>
<dbReference type="Gene3D" id="3.20.20.70">
    <property type="entry name" value="Aldolase class I"/>
    <property type="match status" value="1"/>
</dbReference>
<dbReference type="GO" id="GO:0004801">
    <property type="term" value="F:transaldolase activity"/>
    <property type="evidence" value="ECO:0007669"/>
    <property type="project" value="UniProtKB-EC"/>
</dbReference>
<dbReference type="EMBL" id="CP158375">
    <property type="protein sequence ID" value="XDO95513.1"/>
    <property type="molecule type" value="Genomic_DNA"/>
</dbReference>
<dbReference type="GO" id="GO:0005975">
    <property type="term" value="P:carbohydrate metabolic process"/>
    <property type="evidence" value="ECO:0007669"/>
    <property type="project" value="InterPro"/>
</dbReference>
<dbReference type="RefSeq" id="WP_369058362.1">
    <property type="nucleotide sequence ID" value="NZ_CP158375.1"/>
</dbReference>
<dbReference type="InterPro" id="IPR013785">
    <property type="entry name" value="Aldolase_TIM"/>
</dbReference>
<gene>
    <name evidence="2" type="ORF">ABOZ73_11890</name>
</gene>
<dbReference type="InterPro" id="IPR001585">
    <property type="entry name" value="TAL/FSA"/>
</dbReference>
<accession>A0AB39KQ00</accession>
<dbReference type="InterPro" id="IPR011861">
    <property type="entry name" value="Transald_staph-type"/>
</dbReference>
<dbReference type="PANTHER" id="PTHR10683:SF40">
    <property type="entry name" value="FRUCTOSE-6-PHOSPHATE ALDOLASE 1-RELATED"/>
    <property type="match status" value="1"/>
</dbReference>
<evidence type="ECO:0000256" key="1">
    <source>
        <dbReference type="ARBA" id="ARBA00023270"/>
    </source>
</evidence>
<keyword evidence="2" id="KW-0808">Transferase</keyword>
<dbReference type="Pfam" id="PF00923">
    <property type="entry name" value="TAL_FSA"/>
    <property type="match status" value="1"/>
</dbReference>
<dbReference type="EC" id="2.2.1.2" evidence="2"/>
<proteinExistence type="predicted"/>
<dbReference type="SUPFAM" id="SSF51569">
    <property type="entry name" value="Aldolase"/>
    <property type="match status" value="1"/>
</dbReference>
<organism evidence="2">
    <name type="scientific">Caulobacter sp. 73W</name>
    <dbReference type="NCBI Taxonomy" id="3161137"/>
    <lineage>
        <taxon>Bacteria</taxon>
        <taxon>Pseudomonadati</taxon>
        <taxon>Pseudomonadota</taxon>
        <taxon>Alphaproteobacteria</taxon>
        <taxon>Caulobacterales</taxon>
        <taxon>Caulobacteraceae</taxon>
        <taxon>Caulobacter</taxon>
    </lineage>
</organism>
<sequence length="250" mass="27040">MGHIQKEFRDATAERAQVQLKLYGDGASLDDFARLHADGRVTGFTTNPTLMYKAGVTDYAGFAKQLLALIPDMPISFEVFSDDFEEMERQARLIASWGENAYVKIPITNTKGESSLPLVQRLSREGVKLNVTAILTLAQAAGTIAALDANVPGIVSIFAGRIADTGVDPMPIMRAAVAMAADKPKAEVLWASTREALNIYQARECGCHIITATPDILKKMDQMAGMDLNALSLDTVAMFRRDAVAAGFTL</sequence>
<evidence type="ECO:0000313" key="2">
    <source>
        <dbReference type="EMBL" id="XDO95513.1"/>
    </source>
</evidence>
<reference evidence="2" key="1">
    <citation type="submission" date="2024-06" db="EMBL/GenBank/DDBJ databases">
        <title>Caulobacter inopinatus, sp. nov.</title>
        <authorList>
            <person name="Donachie S.P."/>
        </authorList>
    </citation>
    <scope>NUCLEOTIDE SEQUENCE</scope>
    <source>
        <strain evidence="2">73W</strain>
    </source>
</reference>
<dbReference type="AlphaFoldDB" id="A0AB39KQ00"/>
<name>A0AB39KQ00_9CAUL</name>
<keyword evidence="1" id="KW-0704">Schiff base</keyword>
<protein>
    <submittedName>
        <fullName evidence="2">Transaldolase</fullName>
        <ecNumber evidence="2">2.2.1.2</ecNumber>
    </submittedName>
</protein>
<dbReference type="PANTHER" id="PTHR10683">
    <property type="entry name" value="TRANSALDOLASE"/>
    <property type="match status" value="1"/>
</dbReference>